<dbReference type="AlphaFoldDB" id="A0A6J4QE57"/>
<evidence type="ECO:0000313" key="2">
    <source>
        <dbReference type="EMBL" id="CAA9441563.1"/>
    </source>
</evidence>
<organism evidence="2">
    <name type="scientific">uncultured Rubrobacteraceae bacterium</name>
    <dbReference type="NCBI Taxonomy" id="349277"/>
    <lineage>
        <taxon>Bacteria</taxon>
        <taxon>Bacillati</taxon>
        <taxon>Actinomycetota</taxon>
        <taxon>Rubrobacteria</taxon>
        <taxon>Rubrobacterales</taxon>
        <taxon>Rubrobacteraceae</taxon>
        <taxon>environmental samples</taxon>
    </lineage>
</organism>
<gene>
    <name evidence="2" type="ORF">AVDCRST_MAG80-1384</name>
</gene>
<reference evidence="2" key="1">
    <citation type="submission" date="2020-02" db="EMBL/GenBank/DDBJ databases">
        <authorList>
            <person name="Meier V. D."/>
        </authorList>
    </citation>
    <scope>NUCLEOTIDE SEQUENCE</scope>
    <source>
        <strain evidence="2">AVDCRST_MAG80</strain>
    </source>
</reference>
<name>A0A6J4QE57_9ACTN</name>
<proteinExistence type="predicted"/>
<feature type="compositionally biased region" description="Basic and acidic residues" evidence="1">
    <location>
        <begin position="1"/>
        <end position="16"/>
    </location>
</feature>
<feature type="region of interest" description="Disordered" evidence="1">
    <location>
        <begin position="1"/>
        <end position="138"/>
    </location>
</feature>
<evidence type="ECO:0000256" key="1">
    <source>
        <dbReference type="SAM" id="MobiDB-lite"/>
    </source>
</evidence>
<feature type="non-terminal residue" evidence="2">
    <location>
        <position position="138"/>
    </location>
</feature>
<feature type="non-terminal residue" evidence="2">
    <location>
        <position position="1"/>
    </location>
</feature>
<sequence length="138" mass="14574">VSRREQGRHPTVDRGLQRARLGGRSCRPGSRPRSSRLGCPRPPGGLGGLEAVQRLLRGGVPRPPAHGAGHRGRGGHGRGSCGLPRHPPRRVPRHPTDRQGSGLLKHGVQPRSGRQGGGALGRARSARTDAAARCHPRA</sequence>
<protein>
    <submittedName>
        <fullName evidence="2">Uncharacterized protein</fullName>
    </submittedName>
</protein>
<dbReference type="EMBL" id="CADCVC010000118">
    <property type="protein sequence ID" value="CAA9441563.1"/>
    <property type="molecule type" value="Genomic_DNA"/>
</dbReference>
<accession>A0A6J4QE57</accession>
<feature type="compositionally biased region" description="Low complexity" evidence="1">
    <location>
        <begin position="20"/>
        <end position="39"/>
    </location>
</feature>